<sequence>MRLIILVLLSLLLVRCNQEKEINGKLILEKTIRQHDSLDLWSTTHLNIHIQEPRISNPQRYSILKLNNATNAFSLSRNKEQHIAEYIIDNNGANLVLLDGKIETDTLLIKKYRLDASRNTGYREFYQLLYGLPMSLDNALKEITHTSESIFKGEECYKLEIELAKPVISKYWNLFISKSNMEVKGIEIISPDKPDQGERIYFEESILINGIKLPRMRHWYELKDNKYTGSDLIIKEVLDELSK</sequence>
<evidence type="ECO:0000313" key="2">
    <source>
        <dbReference type="Proteomes" id="UP001500459"/>
    </source>
</evidence>
<gene>
    <name evidence="1" type="ORF">GCM10022393_15030</name>
</gene>
<dbReference type="RefSeq" id="WP_344926110.1">
    <property type="nucleotide sequence ID" value="NZ_BAABCW010000004.1"/>
</dbReference>
<evidence type="ECO:0000313" key="1">
    <source>
        <dbReference type="EMBL" id="GAA4115074.1"/>
    </source>
</evidence>
<dbReference type="Proteomes" id="UP001500459">
    <property type="component" value="Unassembled WGS sequence"/>
</dbReference>
<evidence type="ECO:0008006" key="3">
    <source>
        <dbReference type="Google" id="ProtNLM"/>
    </source>
</evidence>
<reference evidence="2" key="1">
    <citation type="journal article" date="2019" name="Int. J. Syst. Evol. Microbiol.">
        <title>The Global Catalogue of Microorganisms (GCM) 10K type strain sequencing project: providing services to taxonomists for standard genome sequencing and annotation.</title>
        <authorList>
            <consortium name="The Broad Institute Genomics Platform"/>
            <consortium name="The Broad Institute Genome Sequencing Center for Infectious Disease"/>
            <person name="Wu L."/>
            <person name="Ma J."/>
        </authorList>
    </citation>
    <scope>NUCLEOTIDE SEQUENCE [LARGE SCALE GENOMIC DNA]</scope>
    <source>
        <strain evidence="2">JCM 17106</strain>
    </source>
</reference>
<dbReference type="EMBL" id="BAABCW010000004">
    <property type="protein sequence ID" value="GAA4115074.1"/>
    <property type="molecule type" value="Genomic_DNA"/>
</dbReference>
<name>A0ABP7XFS9_9FLAO</name>
<proteinExistence type="predicted"/>
<dbReference type="InterPro" id="IPR045444">
    <property type="entry name" value="DUF6503"/>
</dbReference>
<comment type="caution">
    <text evidence="1">The sequence shown here is derived from an EMBL/GenBank/DDBJ whole genome shotgun (WGS) entry which is preliminary data.</text>
</comment>
<dbReference type="Pfam" id="PF20113">
    <property type="entry name" value="DUF6503"/>
    <property type="match status" value="1"/>
</dbReference>
<protein>
    <recommendedName>
        <fullName evidence="3">Lipoprotein</fullName>
    </recommendedName>
</protein>
<organism evidence="1 2">
    <name type="scientific">Aquimarina addita</name>
    <dbReference type="NCBI Taxonomy" id="870485"/>
    <lineage>
        <taxon>Bacteria</taxon>
        <taxon>Pseudomonadati</taxon>
        <taxon>Bacteroidota</taxon>
        <taxon>Flavobacteriia</taxon>
        <taxon>Flavobacteriales</taxon>
        <taxon>Flavobacteriaceae</taxon>
        <taxon>Aquimarina</taxon>
    </lineage>
</organism>
<keyword evidence="2" id="KW-1185">Reference proteome</keyword>
<accession>A0ABP7XFS9</accession>